<organism evidence="2 3">
    <name type="scientific">Aldrovandia affinis</name>
    <dbReference type="NCBI Taxonomy" id="143900"/>
    <lineage>
        <taxon>Eukaryota</taxon>
        <taxon>Metazoa</taxon>
        <taxon>Chordata</taxon>
        <taxon>Craniata</taxon>
        <taxon>Vertebrata</taxon>
        <taxon>Euteleostomi</taxon>
        <taxon>Actinopterygii</taxon>
        <taxon>Neopterygii</taxon>
        <taxon>Teleostei</taxon>
        <taxon>Notacanthiformes</taxon>
        <taxon>Halosauridae</taxon>
        <taxon>Aldrovandia</taxon>
    </lineage>
</organism>
<sequence length="217" mass="23967">MTDPHPSWGDATGTCTSDPEGVTVRRWEITLDIPQEQMGFAISSYFQQFPTLSEWHSDTNNNTKTVLETCATDAFDAISKSPSEQAHPISDEPLDPLPREAACRSEDEGEEEEAFGPLWETMDRGPASSSGSEVENSVWDLEDAPSTLDHEPSWTSQDSILTEGICWGPGIPDEGELGRFQQQGGPNYEEANSQDPHTVNSLLPQHMDTHQGMFIIE</sequence>
<feature type="region of interest" description="Disordered" evidence="1">
    <location>
        <begin position="80"/>
        <end position="137"/>
    </location>
</feature>
<feature type="region of interest" description="Disordered" evidence="1">
    <location>
        <begin position="169"/>
        <end position="198"/>
    </location>
</feature>
<dbReference type="Proteomes" id="UP001221898">
    <property type="component" value="Unassembled WGS sequence"/>
</dbReference>
<evidence type="ECO:0000313" key="2">
    <source>
        <dbReference type="EMBL" id="KAJ8409541.1"/>
    </source>
</evidence>
<proteinExistence type="predicted"/>
<keyword evidence="3" id="KW-1185">Reference proteome</keyword>
<feature type="compositionally biased region" description="Basic and acidic residues" evidence="1">
    <location>
        <begin position="97"/>
        <end position="106"/>
    </location>
</feature>
<reference evidence="2" key="1">
    <citation type="journal article" date="2023" name="Science">
        <title>Genome structures resolve the early diversification of teleost fishes.</title>
        <authorList>
            <person name="Parey E."/>
            <person name="Louis A."/>
            <person name="Montfort J."/>
            <person name="Bouchez O."/>
            <person name="Roques C."/>
            <person name="Iampietro C."/>
            <person name="Lluch J."/>
            <person name="Castinel A."/>
            <person name="Donnadieu C."/>
            <person name="Desvignes T."/>
            <person name="Floi Bucao C."/>
            <person name="Jouanno E."/>
            <person name="Wen M."/>
            <person name="Mejri S."/>
            <person name="Dirks R."/>
            <person name="Jansen H."/>
            <person name="Henkel C."/>
            <person name="Chen W.J."/>
            <person name="Zahm M."/>
            <person name="Cabau C."/>
            <person name="Klopp C."/>
            <person name="Thompson A.W."/>
            <person name="Robinson-Rechavi M."/>
            <person name="Braasch I."/>
            <person name="Lecointre G."/>
            <person name="Bobe J."/>
            <person name="Postlethwait J.H."/>
            <person name="Berthelot C."/>
            <person name="Roest Crollius H."/>
            <person name="Guiguen Y."/>
        </authorList>
    </citation>
    <scope>NUCLEOTIDE SEQUENCE</scope>
    <source>
        <strain evidence="2">NC1722</strain>
    </source>
</reference>
<gene>
    <name evidence="2" type="ORF">AAFF_G00229420</name>
</gene>
<dbReference type="AlphaFoldDB" id="A0AAD7WU36"/>
<evidence type="ECO:0000256" key="1">
    <source>
        <dbReference type="SAM" id="MobiDB-lite"/>
    </source>
</evidence>
<accession>A0AAD7WU36</accession>
<feature type="region of interest" description="Disordered" evidence="1">
    <location>
        <begin position="1"/>
        <end position="20"/>
    </location>
</feature>
<evidence type="ECO:0000313" key="3">
    <source>
        <dbReference type="Proteomes" id="UP001221898"/>
    </source>
</evidence>
<protein>
    <submittedName>
        <fullName evidence="2">Uncharacterized protein</fullName>
    </submittedName>
</protein>
<feature type="compositionally biased region" description="Polar residues" evidence="1">
    <location>
        <begin position="180"/>
        <end position="198"/>
    </location>
</feature>
<dbReference type="EMBL" id="JAINUG010000030">
    <property type="protein sequence ID" value="KAJ8409541.1"/>
    <property type="molecule type" value="Genomic_DNA"/>
</dbReference>
<name>A0AAD7WU36_9TELE</name>
<comment type="caution">
    <text evidence="2">The sequence shown here is derived from an EMBL/GenBank/DDBJ whole genome shotgun (WGS) entry which is preliminary data.</text>
</comment>